<gene>
    <name evidence="1" type="ORF">Q8A49_05010</name>
</gene>
<organism evidence="1 2">
    <name type="scientific">Nocardiopsis tropica</name>
    <dbReference type="NCBI Taxonomy" id="109330"/>
    <lineage>
        <taxon>Bacteria</taxon>
        <taxon>Bacillati</taxon>
        <taxon>Actinomycetota</taxon>
        <taxon>Actinomycetes</taxon>
        <taxon>Streptosporangiales</taxon>
        <taxon>Nocardiopsidaceae</taxon>
        <taxon>Nocardiopsis</taxon>
    </lineage>
</organism>
<dbReference type="RefSeq" id="WP_330157107.1">
    <property type="nucleotide sequence ID" value="NZ_BAAAJA010000011.1"/>
</dbReference>
<accession>A0ABU7KKN8</accession>
<evidence type="ECO:0000313" key="2">
    <source>
        <dbReference type="Proteomes" id="UP001348641"/>
    </source>
</evidence>
<protein>
    <submittedName>
        <fullName evidence="1">Uncharacterized protein</fullName>
    </submittedName>
</protein>
<evidence type="ECO:0000313" key="1">
    <source>
        <dbReference type="EMBL" id="MEE2049850.1"/>
    </source>
</evidence>
<dbReference type="Proteomes" id="UP001348641">
    <property type="component" value="Unassembled WGS sequence"/>
</dbReference>
<comment type="caution">
    <text evidence="1">The sequence shown here is derived from an EMBL/GenBank/DDBJ whole genome shotgun (WGS) entry which is preliminary data.</text>
</comment>
<proteinExistence type="predicted"/>
<name>A0ABU7KKN8_9ACTN</name>
<sequence length="101" mass="11500">MSVSVLVCEYGGAVVSRCVRQNINEFLRNLDSRKEYPMLSYVDLYGDTIFNSRQVGVVLEELRSASRSFEGSEMTPMIQELIELAELVPLRPHRKLIFSGD</sequence>
<reference evidence="1 2" key="1">
    <citation type="submission" date="2023-07" db="EMBL/GenBank/DDBJ databases">
        <authorList>
            <person name="Girao M."/>
            <person name="Carvalho M.F."/>
        </authorList>
    </citation>
    <scope>NUCLEOTIDE SEQUENCE [LARGE SCALE GENOMIC DNA]</scope>
    <source>
        <strain evidence="1 2">66/93</strain>
    </source>
</reference>
<dbReference type="EMBL" id="JAUUCC010000008">
    <property type="protein sequence ID" value="MEE2049850.1"/>
    <property type="molecule type" value="Genomic_DNA"/>
</dbReference>